<dbReference type="Gene3D" id="3.30.530.20">
    <property type="match status" value="1"/>
</dbReference>
<sequence>MGKYQFTHSWRLQTTAQAVWERISDFEAIEDWEGVTFQKVYHHGHPHGVGDHYRMHIRTRFGYRLAFQFSIVEKQECALIRLEATGDLHGYGIFRLKQCGDCTVLHYYWEVQTTKPWMKWCEPWLRPFFIWNHNQVIYRGIQGLTQHLKLQLP</sequence>
<organism evidence="1 2">
    <name type="scientific">Paenibacillus hunanensis</name>
    <dbReference type="NCBI Taxonomy" id="539262"/>
    <lineage>
        <taxon>Bacteria</taxon>
        <taxon>Bacillati</taxon>
        <taxon>Bacillota</taxon>
        <taxon>Bacilli</taxon>
        <taxon>Bacillales</taxon>
        <taxon>Paenibacillaceae</taxon>
        <taxon>Paenibacillus</taxon>
    </lineage>
</organism>
<dbReference type="EMBL" id="JAVDQH010000010">
    <property type="protein sequence ID" value="MDR6244830.1"/>
    <property type="molecule type" value="Genomic_DNA"/>
</dbReference>
<comment type="caution">
    <text evidence="1">The sequence shown here is derived from an EMBL/GenBank/DDBJ whole genome shotgun (WGS) entry which is preliminary data.</text>
</comment>
<evidence type="ECO:0000313" key="1">
    <source>
        <dbReference type="EMBL" id="MDR6244830.1"/>
    </source>
</evidence>
<dbReference type="RefSeq" id="WP_188774459.1">
    <property type="nucleotide sequence ID" value="NZ_BMMB01000002.1"/>
</dbReference>
<keyword evidence="2" id="KW-1185">Reference proteome</keyword>
<protein>
    <recommendedName>
        <fullName evidence="3">SRPBCC family protein</fullName>
    </recommendedName>
</protein>
<dbReference type="Proteomes" id="UP001185028">
    <property type="component" value="Unassembled WGS sequence"/>
</dbReference>
<evidence type="ECO:0008006" key="3">
    <source>
        <dbReference type="Google" id="ProtNLM"/>
    </source>
</evidence>
<accession>A0ABU1J001</accession>
<gene>
    <name evidence="1" type="ORF">JOC58_002727</name>
</gene>
<reference evidence="1 2" key="1">
    <citation type="submission" date="2023-07" db="EMBL/GenBank/DDBJ databases">
        <title>Genomic Encyclopedia of Type Strains, Phase IV (KMG-IV): sequencing the most valuable type-strain genomes for metagenomic binning, comparative biology and taxonomic classification.</title>
        <authorList>
            <person name="Goeker M."/>
        </authorList>
    </citation>
    <scope>NUCLEOTIDE SEQUENCE [LARGE SCALE GENOMIC DNA]</scope>
    <source>
        <strain evidence="1 2">DSM 22170</strain>
    </source>
</reference>
<dbReference type="SUPFAM" id="SSF55961">
    <property type="entry name" value="Bet v1-like"/>
    <property type="match status" value="1"/>
</dbReference>
<name>A0ABU1J001_9BACL</name>
<proteinExistence type="predicted"/>
<dbReference type="InterPro" id="IPR023393">
    <property type="entry name" value="START-like_dom_sf"/>
</dbReference>
<evidence type="ECO:0000313" key="2">
    <source>
        <dbReference type="Proteomes" id="UP001185028"/>
    </source>
</evidence>